<dbReference type="InterPro" id="IPR011234">
    <property type="entry name" value="Fumarylacetoacetase-like_C"/>
</dbReference>
<dbReference type="GO" id="GO:0044281">
    <property type="term" value="P:small molecule metabolic process"/>
    <property type="evidence" value="ECO:0007669"/>
    <property type="project" value="UniProtKB-ARBA"/>
</dbReference>
<comment type="similarity">
    <text evidence="2">Belongs to the FAH family.</text>
</comment>
<dbReference type="Pfam" id="PF01557">
    <property type="entry name" value="FAA_hydrolase"/>
    <property type="match status" value="1"/>
</dbReference>
<comment type="cofactor">
    <cofactor evidence="1">
        <name>Mg(2+)</name>
        <dbReference type="ChEBI" id="CHEBI:18420"/>
    </cofactor>
</comment>
<dbReference type="OrthoDB" id="9805307at2"/>
<evidence type="ECO:0000256" key="3">
    <source>
        <dbReference type="ARBA" id="ARBA00022723"/>
    </source>
</evidence>
<name>A0A502DVZ8_9BURK</name>
<gene>
    <name evidence="5" type="ORF">EAH82_08610</name>
</gene>
<dbReference type="SUPFAM" id="SSF56529">
    <property type="entry name" value="FAH"/>
    <property type="match status" value="1"/>
</dbReference>
<dbReference type="FunFam" id="3.90.850.10:FF:000008">
    <property type="entry name" value="FAA hydrolase family protein"/>
    <property type="match status" value="1"/>
</dbReference>
<reference evidence="5 6" key="1">
    <citation type="journal article" date="2019" name="Environ. Microbiol.">
        <title>Species interactions and distinct microbial communities in high Arctic permafrost affected cryosols are associated with the CH4 and CO2 gas fluxes.</title>
        <authorList>
            <person name="Altshuler I."/>
            <person name="Hamel J."/>
            <person name="Turney S."/>
            <person name="Magnuson E."/>
            <person name="Levesque R."/>
            <person name="Greer C."/>
            <person name="Whyte L.G."/>
        </authorList>
    </citation>
    <scope>NUCLEOTIDE SEQUENCE [LARGE SCALE GENOMIC DNA]</scope>
    <source>
        <strain evidence="5 6">S06.C</strain>
    </source>
</reference>
<evidence type="ECO:0000313" key="6">
    <source>
        <dbReference type="Proteomes" id="UP000319212"/>
    </source>
</evidence>
<keyword evidence="3" id="KW-0479">Metal-binding</keyword>
<dbReference type="InterPro" id="IPR051121">
    <property type="entry name" value="FAH"/>
</dbReference>
<evidence type="ECO:0000256" key="1">
    <source>
        <dbReference type="ARBA" id="ARBA00001946"/>
    </source>
</evidence>
<organism evidence="5 6">
    <name type="scientific">Variovorax guangxiensis</name>
    <dbReference type="NCBI Taxonomy" id="1775474"/>
    <lineage>
        <taxon>Bacteria</taxon>
        <taxon>Pseudomonadati</taxon>
        <taxon>Pseudomonadota</taxon>
        <taxon>Betaproteobacteria</taxon>
        <taxon>Burkholderiales</taxon>
        <taxon>Comamonadaceae</taxon>
        <taxon>Variovorax</taxon>
    </lineage>
</organism>
<accession>A0A502DVZ8</accession>
<proteinExistence type="inferred from homology"/>
<dbReference type="RefSeq" id="WP_140840773.1">
    <property type="nucleotide sequence ID" value="NZ_RCZI01000002.1"/>
</dbReference>
<dbReference type="Proteomes" id="UP000319212">
    <property type="component" value="Unassembled WGS sequence"/>
</dbReference>
<evidence type="ECO:0000256" key="2">
    <source>
        <dbReference type="ARBA" id="ARBA00010211"/>
    </source>
</evidence>
<dbReference type="GO" id="GO:0046872">
    <property type="term" value="F:metal ion binding"/>
    <property type="evidence" value="ECO:0007669"/>
    <property type="project" value="UniProtKB-KW"/>
</dbReference>
<dbReference type="EMBL" id="RCZI01000002">
    <property type="protein sequence ID" value="TPG28839.1"/>
    <property type="molecule type" value="Genomic_DNA"/>
</dbReference>
<feature type="domain" description="Fumarylacetoacetase-like C-terminal" evidence="4">
    <location>
        <begin position="81"/>
        <end position="288"/>
    </location>
</feature>
<keyword evidence="5" id="KW-0378">Hydrolase</keyword>
<dbReference type="AlphaFoldDB" id="A0A502DVZ8"/>
<dbReference type="InterPro" id="IPR036663">
    <property type="entry name" value="Fumarylacetoacetase_C_sf"/>
</dbReference>
<evidence type="ECO:0000259" key="4">
    <source>
        <dbReference type="Pfam" id="PF01557"/>
    </source>
</evidence>
<dbReference type="PANTHER" id="PTHR42796">
    <property type="entry name" value="FUMARYLACETOACETATE HYDROLASE DOMAIN-CONTAINING PROTEIN 2A-RELATED"/>
    <property type="match status" value="1"/>
</dbReference>
<protein>
    <submittedName>
        <fullName evidence="5">FAA hydrolase family protein</fullName>
    </submittedName>
</protein>
<dbReference type="PANTHER" id="PTHR42796:SF4">
    <property type="entry name" value="FUMARYLACETOACETATE HYDROLASE DOMAIN-CONTAINING PROTEIN 2A"/>
    <property type="match status" value="1"/>
</dbReference>
<comment type="caution">
    <text evidence="5">The sequence shown here is derived from an EMBL/GenBank/DDBJ whole genome shotgun (WGS) entry which is preliminary data.</text>
</comment>
<evidence type="ECO:0000313" key="5">
    <source>
        <dbReference type="EMBL" id="TPG28839.1"/>
    </source>
</evidence>
<dbReference type="Gene3D" id="3.90.850.10">
    <property type="entry name" value="Fumarylacetoacetase-like, C-terminal domain"/>
    <property type="match status" value="1"/>
</dbReference>
<sequence length="295" mass="31744">MKLISYLHDGASHWGCVIDNGTGDGVVDLGRRLPDFASVAALLEGGDAALAQARAAAEGAAPDHALADVRVETPIARPRRIFCIGVNYAHRNAEYKDGSDLPKYPSIFMRVAESFVGHGEALLQPLESKQLDYEGEIAIVIGRRARRVKGDDALACIAGLTCMNEGTIRDWVHHAKFNVTQGKNWNASGAIGPWIVTVDEFPQGYGALRVQTRVNGEPRQDDTTANLMFDFAYLVGYLSTFTTLEPGDIIATGTPIGAGIRFDPPKFLQPGDVVEVEVSGVGVLRNVVKAEEVNA</sequence>
<dbReference type="GO" id="GO:0016787">
    <property type="term" value="F:hydrolase activity"/>
    <property type="evidence" value="ECO:0007669"/>
    <property type="project" value="UniProtKB-KW"/>
</dbReference>